<accession>A0A4Y3PJI7</accession>
<sequence length="765" mass="84735">MKPWIIRSSSFVLTASLLLPAAQAYAQTPAAATGKIVAANPADSTLLAAASKVKLSKEAALTLAAKVVPTSGLTLTNVSFRSSDSWRAFPEWSFSWTKKDSKNEQTLLSYSVSIHANTGELTSYSYYDQSSSNLPYAKRVSYEDARTAAEQFLKKHNPGKAAETRLYLRETPEQKTPLNADASYTFRFVRVVDDVLFPDNGADITVNGSGVVNQFSLSWNEVKFEKPDQAISLEEAEKLFQEQADPQLAYLLPWNRSGSEKNSVSLAYNNPFAFYIDAKSGKALNTSSLTPRSELKEPVAVSSKPLSPRRSGGVLSQDEAVKWAEKTFDLANYELRSANYNERDYQANRAIWNLEYAQKGKEGDGYVFVSFDAVTGDIYSYSKDRPVRKDGEKSGKTADAKKLTEAAMETVRKWTPTSAHQLFLLDRGESEAEVEPYNSDRFRISFERYIDGVAAASGSAYLTYDSETGELLSYNADFGGETYPTKVPKHLSAEEAVQSWWKESEAEAVYALEPLSEEDNKKVQNQPSYIPKRTAKLVYRVTATPFEQPYYLDATSGEWHSTASGKAINLHRQAPLDLKDHPAEKELLLMYEYDALSLEDGKILPQKPITRGEMIEMLMISLNQGQQYPVYSAERKATYSDVANGSRFFSAVEGAVDRGLLDKNASALNPDQAITRDELADMIVRALGYNKLTDYPGMFQSSFTDIANAKHRASIIIATAMGIVPAEKTTFAPQAAVSRADAAITFTRFLEKRGTPESLSAALRD</sequence>
<feature type="region of interest" description="Disordered" evidence="1">
    <location>
        <begin position="294"/>
        <end position="313"/>
    </location>
</feature>
<reference evidence="4 5" key="1">
    <citation type="submission" date="2019-06" db="EMBL/GenBank/DDBJ databases">
        <title>Whole genome shotgun sequence of Brevibacillus parabrevis NBRC 12334.</title>
        <authorList>
            <person name="Hosoyama A."/>
            <person name="Uohara A."/>
            <person name="Ohji S."/>
            <person name="Ichikawa N."/>
        </authorList>
    </citation>
    <scope>NUCLEOTIDE SEQUENCE [LARGE SCALE GENOMIC DNA]</scope>
    <source>
        <strain evidence="4 5">NBRC 12334</strain>
    </source>
</reference>
<dbReference type="STRING" id="54914.AV540_11350"/>
<proteinExistence type="predicted"/>
<evidence type="ECO:0000259" key="3">
    <source>
        <dbReference type="PROSITE" id="PS51272"/>
    </source>
</evidence>
<dbReference type="Pfam" id="PF16244">
    <property type="entry name" value="DUF4901"/>
    <property type="match status" value="1"/>
</dbReference>
<feature type="signal peptide" evidence="2">
    <location>
        <begin position="1"/>
        <end position="26"/>
    </location>
</feature>
<evidence type="ECO:0000313" key="5">
    <source>
        <dbReference type="Proteomes" id="UP000316882"/>
    </source>
</evidence>
<feature type="domain" description="SLH" evidence="3">
    <location>
        <begin position="635"/>
        <end position="697"/>
    </location>
</feature>
<protein>
    <recommendedName>
        <fullName evidence="3">SLH domain-containing protein</fullName>
    </recommendedName>
</protein>
<evidence type="ECO:0000256" key="1">
    <source>
        <dbReference type="SAM" id="MobiDB-lite"/>
    </source>
</evidence>
<dbReference type="Pfam" id="PF00395">
    <property type="entry name" value="SLH"/>
    <property type="match status" value="3"/>
</dbReference>
<dbReference type="RefSeq" id="WP_122964021.1">
    <property type="nucleotide sequence ID" value="NZ_BJMH01000010.1"/>
</dbReference>
<name>A0A4Y3PJI7_BREPA</name>
<feature type="chain" id="PRO_5022890814" description="SLH domain-containing protein" evidence="2">
    <location>
        <begin position="27"/>
        <end position="765"/>
    </location>
</feature>
<dbReference type="AlphaFoldDB" id="A0A4Y3PJI7"/>
<dbReference type="InterPro" id="IPR032599">
    <property type="entry name" value="YcdB/YcdC_rep_domain"/>
</dbReference>
<comment type="caution">
    <text evidence="4">The sequence shown here is derived from an EMBL/GenBank/DDBJ whole genome shotgun (WGS) entry which is preliminary data.</text>
</comment>
<dbReference type="EMBL" id="BJMH01000010">
    <property type="protein sequence ID" value="GEB32965.1"/>
    <property type="molecule type" value="Genomic_DNA"/>
</dbReference>
<organism evidence="4 5">
    <name type="scientific">Brevibacillus parabrevis</name>
    <dbReference type="NCBI Taxonomy" id="54914"/>
    <lineage>
        <taxon>Bacteria</taxon>
        <taxon>Bacillati</taxon>
        <taxon>Bacillota</taxon>
        <taxon>Bacilli</taxon>
        <taxon>Bacillales</taxon>
        <taxon>Paenibacillaceae</taxon>
        <taxon>Brevibacillus</taxon>
    </lineage>
</organism>
<gene>
    <name evidence="4" type="ORF">BPA01_25450</name>
</gene>
<dbReference type="PROSITE" id="PS51272">
    <property type="entry name" value="SLH"/>
    <property type="match status" value="2"/>
</dbReference>
<evidence type="ECO:0000313" key="4">
    <source>
        <dbReference type="EMBL" id="GEB32965.1"/>
    </source>
</evidence>
<feature type="domain" description="SLH" evidence="3">
    <location>
        <begin position="698"/>
        <end position="760"/>
    </location>
</feature>
<dbReference type="InterPro" id="IPR001119">
    <property type="entry name" value="SLH_dom"/>
</dbReference>
<evidence type="ECO:0000256" key="2">
    <source>
        <dbReference type="SAM" id="SignalP"/>
    </source>
</evidence>
<keyword evidence="2" id="KW-0732">Signal</keyword>
<keyword evidence="5" id="KW-1185">Reference proteome</keyword>
<dbReference type="Proteomes" id="UP000316882">
    <property type="component" value="Unassembled WGS sequence"/>
</dbReference>